<organism evidence="1 2">
    <name type="scientific">Leptolyngbya boryana NIES-2135</name>
    <dbReference type="NCBI Taxonomy" id="1973484"/>
    <lineage>
        <taxon>Bacteria</taxon>
        <taxon>Bacillati</taxon>
        <taxon>Cyanobacteriota</taxon>
        <taxon>Cyanophyceae</taxon>
        <taxon>Leptolyngbyales</taxon>
        <taxon>Leptolyngbyaceae</taxon>
        <taxon>Leptolyngbya group</taxon>
        <taxon>Leptolyngbya</taxon>
    </lineage>
</organism>
<sequence length="300" mass="34093">MPTIKPGDRVTLKRTPLYNQIPEWGDDRKIPAFHPNQIFEVIDFEKTKVTLQALDTGETRFFEWFKNAVKVLPAVSADDDPAHPCPSADISHIDLAELESTRPSEAVLANAEAIYAGLTDIPNGKPYRPSNGTEGEIFMRRWCERCEKDVNEDCSILAQSMLGEVDEWQYWGDKPLCTAWEKRTSEVIEQPTRINIHANGKISVQSEKQIVPVELPEPTGALLEFPDIAEEFKSAICQHKGIRYWIAGKFERDKKPAEMYYYIERDGKAVKSELSYCSTVFAGKWAREAIDRLVALQEVV</sequence>
<evidence type="ECO:0000313" key="1">
    <source>
        <dbReference type="EMBL" id="BAY58545.1"/>
    </source>
</evidence>
<evidence type="ECO:0000313" key="2">
    <source>
        <dbReference type="Proteomes" id="UP000217895"/>
    </source>
</evidence>
<protein>
    <submittedName>
        <fullName evidence="1">Uncharacterized protein</fullName>
    </submittedName>
</protein>
<reference evidence="1 2" key="1">
    <citation type="submission" date="2017-06" db="EMBL/GenBank/DDBJ databases">
        <title>Genome sequencing of cyanobaciteial culture collection at National Institute for Environmental Studies (NIES).</title>
        <authorList>
            <person name="Hirose Y."/>
            <person name="Shimura Y."/>
            <person name="Fujisawa T."/>
            <person name="Nakamura Y."/>
            <person name="Kawachi M."/>
        </authorList>
    </citation>
    <scope>NUCLEOTIDE SEQUENCE [LARGE SCALE GENOMIC DNA]</scope>
    <source>
        <strain evidence="1 2">NIES-2135</strain>
    </source>
</reference>
<dbReference type="AlphaFoldDB" id="A0A1Z4JP50"/>
<accession>A0A1Z4JP50</accession>
<proteinExistence type="predicted"/>
<name>A0A1Z4JP50_LEPBY</name>
<gene>
    <name evidence="1" type="ORF">NIES2135_54180</name>
</gene>
<dbReference type="EMBL" id="AP018203">
    <property type="protein sequence ID" value="BAY58545.1"/>
    <property type="molecule type" value="Genomic_DNA"/>
</dbReference>
<dbReference type="Proteomes" id="UP000217895">
    <property type="component" value="Chromosome"/>
</dbReference>
<keyword evidence="2" id="KW-1185">Reference proteome</keyword>